<comment type="caution">
    <text evidence="1">The sequence shown here is derived from an EMBL/GenBank/DDBJ whole genome shotgun (WGS) entry which is preliminary data.</text>
</comment>
<name>A0A7J9NB53_GOSSC</name>
<protein>
    <submittedName>
        <fullName evidence="1">Uncharacterized protein</fullName>
    </submittedName>
</protein>
<keyword evidence="2" id="KW-1185">Reference proteome</keyword>
<dbReference type="OrthoDB" id="543442at2759"/>
<dbReference type="EMBL" id="JABFAF010276433">
    <property type="protein sequence ID" value="MBA0879799.1"/>
    <property type="molecule type" value="Genomic_DNA"/>
</dbReference>
<gene>
    <name evidence="1" type="ORF">Goshw_017542</name>
</gene>
<proteinExistence type="predicted"/>
<dbReference type="Proteomes" id="UP000593576">
    <property type="component" value="Unassembled WGS sequence"/>
</dbReference>
<reference evidence="1 2" key="1">
    <citation type="journal article" date="2019" name="Genome Biol. Evol.">
        <title>Insights into the evolution of the New World diploid cottons (Gossypium, subgenus Houzingenia) based on genome sequencing.</title>
        <authorList>
            <person name="Grover C.E."/>
            <person name="Arick M.A. 2nd"/>
            <person name="Thrash A."/>
            <person name="Conover J.L."/>
            <person name="Sanders W.S."/>
            <person name="Peterson D.G."/>
            <person name="Frelichowski J.E."/>
            <person name="Scheffler J.A."/>
            <person name="Scheffler B.E."/>
            <person name="Wendel J.F."/>
        </authorList>
    </citation>
    <scope>NUCLEOTIDE SEQUENCE [LARGE SCALE GENOMIC DNA]</scope>
    <source>
        <strain evidence="1">1</strain>
        <tissue evidence="1">Leaf</tissue>
    </source>
</reference>
<dbReference type="AlphaFoldDB" id="A0A7J9NB53"/>
<accession>A0A7J9NB53</accession>
<sequence length="50" mass="5626">MDCWDKRGILVAVDGMLEKQFVVQEAELVLKLGLLCFHAKVVARPNVSRV</sequence>
<organism evidence="1 2">
    <name type="scientific">Gossypium schwendimanii</name>
    <name type="common">Cotton</name>
    <dbReference type="NCBI Taxonomy" id="34291"/>
    <lineage>
        <taxon>Eukaryota</taxon>
        <taxon>Viridiplantae</taxon>
        <taxon>Streptophyta</taxon>
        <taxon>Embryophyta</taxon>
        <taxon>Tracheophyta</taxon>
        <taxon>Spermatophyta</taxon>
        <taxon>Magnoliopsida</taxon>
        <taxon>eudicotyledons</taxon>
        <taxon>Gunneridae</taxon>
        <taxon>Pentapetalae</taxon>
        <taxon>rosids</taxon>
        <taxon>malvids</taxon>
        <taxon>Malvales</taxon>
        <taxon>Malvaceae</taxon>
        <taxon>Malvoideae</taxon>
        <taxon>Gossypium</taxon>
    </lineage>
</organism>
<evidence type="ECO:0000313" key="2">
    <source>
        <dbReference type="Proteomes" id="UP000593576"/>
    </source>
</evidence>
<evidence type="ECO:0000313" key="1">
    <source>
        <dbReference type="EMBL" id="MBA0879799.1"/>
    </source>
</evidence>
<feature type="non-terminal residue" evidence="1">
    <location>
        <position position="50"/>
    </location>
</feature>